<keyword evidence="1" id="KW-0472">Membrane</keyword>
<sequence length="153" mass="16016">MHFTRPRELLIAGLLGLVGGFLLFEFAYDSIPRLPRPAGATLGVLAIIEVVLAFGVRSRIRAGRVHSAIAIARAVALAKASSLLGALMTGFWVGSIGFLAPNADRLTAASRDLTSALIGAVCAVVLIGAALWLEHCCRAPEPRDSDRPTGATD</sequence>
<dbReference type="Proteomes" id="UP000242444">
    <property type="component" value="Unassembled WGS sequence"/>
</dbReference>
<accession>A0A263CZS2</accession>
<evidence type="ECO:0008006" key="4">
    <source>
        <dbReference type="Google" id="ProtNLM"/>
    </source>
</evidence>
<organism evidence="2 3">
    <name type="scientific">Amycolatopsis antarctica</name>
    <dbReference type="NCBI Taxonomy" id="1854586"/>
    <lineage>
        <taxon>Bacteria</taxon>
        <taxon>Bacillati</taxon>
        <taxon>Actinomycetota</taxon>
        <taxon>Actinomycetes</taxon>
        <taxon>Pseudonocardiales</taxon>
        <taxon>Pseudonocardiaceae</taxon>
        <taxon>Amycolatopsis</taxon>
    </lineage>
</organism>
<comment type="caution">
    <text evidence="2">The sequence shown here is derived from an EMBL/GenBank/DDBJ whole genome shotgun (WGS) entry which is preliminary data.</text>
</comment>
<dbReference type="RefSeq" id="WP_094864835.1">
    <property type="nucleotide sequence ID" value="NZ_NKYE01000016.1"/>
</dbReference>
<gene>
    <name evidence="2" type="ORF">CFN78_22285</name>
</gene>
<dbReference type="EMBL" id="NKYE01000016">
    <property type="protein sequence ID" value="OZM70897.1"/>
    <property type="molecule type" value="Genomic_DNA"/>
</dbReference>
<feature type="transmembrane region" description="Helical" evidence="1">
    <location>
        <begin position="34"/>
        <end position="56"/>
    </location>
</feature>
<name>A0A263CZS2_9PSEU</name>
<proteinExistence type="predicted"/>
<dbReference type="Pfam" id="PF11377">
    <property type="entry name" value="DUF3180"/>
    <property type="match status" value="1"/>
</dbReference>
<keyword evidence="1" id="KW-0812">Transmembrane</keyword>
<dbReference type="AlphaFoldDB" id="A0A263CZS2"/>
<keyword evidence="3" id="KW-1185">Reference proteome</keyword>
<reference evidence="2 3" key="1">
    <citation type="submission" date="2017-07" db="EMBL/GenBank/DDBJ databases">
        <title>Amycolatopsis antarcticus sp. nov., isolated from the surface of an Antarcticus brown macroalga.</title>
        <authorList>
            <person name="Wang J."/>
            <person name="Leiva S."/>
            <person name="Huang J."/>
            <person name="Huang Y."/>
        </authorList>
    </citation>
    <scope>NUCLEOTIDE SEQUENCE [LARGE SCALE GENOMIC DNA]</scope>
    <source>
        <strain evidence="2 3">AU-G6</strain>
    </source>
</reference>
<protein>
    <recommendedName>
        <fullName evidence="4">DUF3180 domain-containing protein</fullName>
    </recommendedName>
</protein>
<evidence type="ECO:0000313" key="2">
    <source>
        <dbReference type="EMBL" id="OZM70897.1"/>
    </source>
</evidence>
<evidence type="ECO:0000313" key="3">
    <source>
        <dbReference type="Proteomes" id="UP000242444"/>
    </source>
</evidence>
<evidence type="ECO:0000256" key="1">
    <source>
        <dbReference type="SAM" id="Phobius"/>
    </source>
</evidence>
<feature type="transmembrane region" description="Helical" evidence="1">
    <location>
        <begin position="113"/>
        <end position="133"/>
    </location>
</feature>
<dbReference type="OrthoDB" id="3825558at2"/>
<dbReference type="InParanoid" id="A0A263CZS2"/>
<keyword evidence="1" id="KW-1133">Transmembrane helix</keyword>
<dbReference type="InterPro" id="IPR021517">
    <property type="entry name" value="DUF3180"/>
</dbReference>
<feature type="transmembrane region" description="Helical" evidence="1">
    <location>
        <begin position="9"/>
        <end position="28"/>
    </location>
</feature>
<feature type="transmembrane region" description="Helical" evidence="1">
    <location>
        <begin position="68"/>
        <end position="93"/>
    </location>
</feature>